<comment type="subcellular location">
    <subcellularLocation>
        <location evidence="1">Cell membrane</location>
        <topology evidence="1">Multi-pass membrane protein</topology>
    </subcellularLocation>
</comment>
<dbReference type="CDD" id="cd12797">
    <property type="entry name" value="M23_peptidase"/>
    <property type="match status" value="1"/>
</dbReference>
<dbReference type="GO" id="GO:0005886">
    <property type="term" value="C:plasma membrane"/>
    <property type="evidence" value="ECO:0007669"/>
    <property type="project" value="UniProtKB-SubCell"/>
</dbReference>
<dbReference type="Gene3D" id="2.70.70.10">
    <property type="entry name" value="Glucose Permease (Domain IIA)"/>
    <property type="match status" value="1"/>
</dbReference>
<feature type="transmembrane region" description="Helical" evidence="7">
    <location>
        <begin position="34"/>
        <end position="60"/>
    </location>
</feature>
<proteinExistence type="inferred from homology"/>
<feature type="transmembrane region" description="Helical" evidence="7">
    <location>
        <begin position="126"/>
        <end position="148"/>
    </location>
</feature>
<organism evidence="9 10">
    <name type="scientific">Proteiniphilum acetatigenes</name>
    <dbReference type="NCBI Taxonomy" id="294710"/>
    <lineage>
        <taxon>Bacteria</taxon>
        <taxon>Pseudomonadati</taxon>
        <taxon>Bacteroidota</taxon>
        <taxon>Bacteroidia</taxon>
        <taxon>Bacteroidales</taxon>
        <taxon>Dysgonomonadaceae</taxon>
        <taxon>Proteiniphilum</taxon>
    </lineage>
</organism>
<protein>
    <submittedName>
        <fullName evidence="9">Cell wall endopeptidase, family M23/M37</fullName>
    </submittedName>
</protein>
<dbReference type="AlphaFoldDB" id="A0A101HJX2"/>
<dbReference type="SUPFAM" id="SSF51261">
    <property type="entry name" value="Duplicated hybrid motif"/>
    <property type="match status" value="1"/>
</dbReference>
<dbReference type="InterPro" id="IPR029020">
    <property type="entry name" value="Ammonium/urea_transptr"/>
</dbReference>
<feature type="transmembrane region" description="Helical" evidence="7">
    <location>
        <begin position="72"/>
        <end position="88"/>
    </location>
</feature>
<accession>A0A101HJX2</accession>
<dbReference type="Pfam" id="PF01551">
    <property type="entry name" value="Peptidase_M23"/>
    <property type="match status" value="1"/>
</dbReference>
<dbReference type="GO" id="GO:0015204">
    <property type="term" value="F:urea transmembrane transporter activity"/>
    <property type="evidence" value="ECO:0007669"/>
    <property type="project" value="InterPro"/>
</dbReference>
<evidence type="ECO:0000256" key="7">
    <source>
        <dbReference type="SAM" id="Phobius"/>
    </source>
</evidence>
<comment type="caution">
    <text evidence="9">The sequence shown here is derived from an EMBL/GenBank/DDBJ whole genome shotgun (WGS) entry which is preliminary data.</text>
</comment>
<feature type="transmembrane region" description="Helical" evidence="7">
    <location>
        <begin position="296"/>
        <end position="314"/>
    </location>
</feature>
<dbReference type="Proteomes" id="UP000053860">
    <property type="component" value="Unassembled WGS sequence"/>
</dbReference>
<dbReference type="EMBL" id="LGGN01000070">
    <property type="protein sequence ID" value="KUK78119.1"/>
    <property type="molecule type" value="Genomic_DNA"/>
</dbReference>
<sequence>MGLQIQSIVKLHLNGIIHSYAQIFFSQNRTYGMLLLLLSMLDIRLGAGGLAAVVLTNLLAHLLGFSKTKIESGLYGFNAIFIGISMMYKFHFNLSFAILFIFAVILGFMLTIWFETLFAKHQIPILTLPFVFTLALVDLSFGTFTRIMPILPFERFTVLLAEQMQIPWYNSIHSLDHLQLPQMLYFYLKTMASIFFTDSILVGAILVIALLFHSRIKSTVAFLGFFFAFETSKLMGVDIRELTQDLAGVNYIFWGMAIGSFFIIPNSYSYLLVIGLTPVLFLFYTGIENLIADIGISSYTLSFSLLSILLLYILKQRSNNRFFIFPFIQYYDPEKTVYKNVNYMQRFGQGLLFKFQLPFLDRWTVSQGYDGGITHLGEWGKALDFVITDEEGKSCFGQCAQKEEFYCYNKPVLAPADGYIYMISNITDENAIDNVNTEKNWGNSIVINHLNGLYTQMNHLKKDSFRVRIGDYVKKGTVVASCGNSGRSPVPHLHFQVQLSPEIGAMTHPYPFGYFFEEQHDAKPLLRIGEIPKEGSIVYNVPLSSLASEALQAKPGRVLRVKQEDETWLWRIATDAYNKTYIRCDKTGSTAYFENDGTMFYFTDFEGKKSSPLYLFYRSCFKLLLSNEKGITIKDWIPLTKEHPAGTKWLQDFFAPFILFTRIGYESVLTEADNVHYPEKISYRIATKTSFLRLIEQRKEASVTITRKKIEINAQKRKLCIDWE</sequence>
<keyword evidence="3" id="KW-1003">Cell membrane</keyword>
<gene>
    <name evidence="9" type="ORF">XD92_0511</name>
</gene>
<feature type="transmembrane region" description="Helical" evidence="7">
    <location>
        <begin position="94"/>
        <end position="114"/>
    </location>
</feature>
<evidence type="ECO:0000313" key="10">
    <source>
        <dbReference type="Proteomes" id="UP000053860"/>
    </source>
</evidence>
<dbReference type="Pfam" id="PF03253">
    <property type="entry name" value="UT"/>
    <property type="match status" value="1"/>
</dbReference>
<evidence type="ECO:0000256" key="5">
    <source>
        <dbReference type="ARBA" id="ARBA00022989"/>
    </source>
</evidence>
<dbReference type="PANTHER" id="PTHR10464">
    <property type="entry name" value="UREA TRANSPORTER"/>
    <property type="match status" value="1"/>
</dbReference>
<evidence type="ECO:0000256" key="3">
    <source>
        <dbReference type="ARBA" id="ARBA00022475"/>
    </source>
</evidence>
<evidence type="ECO:0000256" key="2">
    <source>
        <dbReference type="ARBA" id="ARBA00005914"/>
    </source>
</evidence>
<evidence type="ECO:0000259" key="8">
    <source>
        <dbReference type="Pfam" id="PF01551"/>
    </source>
</evidence>
<evidence type="ECO:0000256" key="1">
    <source>
        <dbReference type="ARBA" id="ARBA00004651"/>
    </source>
</evidence>
<keyword evidence="4 7" id="KW-0812">Transmembrane</keyword>
<evidence type="ECO:0000256" key="4">
    <source>
        <dbReference type="ARBA" id="ARBA00022692"/>
    </source>
</evidence>
<reference evidence="10" key="1">
    <citation type="journal article" date="2015" name="MBio">
        <title>Genome-Resolved Metagenomic Analysis Reveals Roles for Candidate Phyla and Other Microbial Community Members in Biogeochemical Transformations in Oil Reservoirs.</title>
        <authorList>
            <person name="Hu P."/>
            <person name="Tom L."/>
            <person name="Singh A."/>
            <person name="Thomas B.C."/>
            <person name="Baker B.J."/>
            <person name="Piceno Y.M."/>
            <person name="Andersen G.L."/>
            <person name="Banfield J.F."/>
        </authorList>
    </citation>
    <scope>NUCLEOTIDE SEQUENCE [LARGE SCALE GENOMIC DNA]</scope>
</reference>
<dbReference type="InterPro" id="IPR004937">
    <property type="entry name" value="Urea_transporter"/>
</dbReference>
<dbReference type="InterPro" id="IPR011055">
    <property type="entry name" value="Dup_hybrid_motif"/>
</dbReference>
<dbReference type="PANTHER" id="PTHR10464:SF4">
    <property type="entry name" value="UREA TRANSPORTER"/>
    <property type="match status" value="1"/>
</dbReference>
<feature type="domain" description="M23ase beta-sheet core" evidence="8">
    <location>
        <begin position="409"/>
        <end position="498"/>
    </location>
</feature>
<name>A0A101HJX2_9BACT</name>
<dbReference type="Gene3D" id="1.10.3430.10">
    <property type="entry name" value="Ammonium transporter AmtB like domains"/>
    <property type="match status" value="1"/>
</dbReference>
<keyword evidence="6 7" id="KW-0472">Membrane</keyword>
<evidence type="ECO:0000256" key="6">
    <source>
        <dbReference type="ARBA" id="ARBA00023136"/>
    </source>
</evidence>
<feature type="transmembrane region" description="Helical" evidence="7">
    <location>
        <begin position="251"/>
        <end position="284"/>
    </location>
</feature>
<dbReference type="InterPro" id="IPR016047">
    <property type="entry name" value="M23ase_b-sheet_dom"/>
</dbReference>
<feature type="transmembrane region" description="Helical" evidence="7">
    <location>
        <begin position="184"/>
        <end position="212"/>
    </location>
</feature>
<keyword evidence="5 7" id="KW-1133">Transmembrane helix</keyword>
<evidence type="ECO:0000313" key="9">
    <source>
        <dbReference type="EMBL" id="KUK78119.1"/>
    </source>
</evidence>
<comment type="similarity">
    <text evidence="2">Belongs to the urea transporter family.</text>
</comment>